<sequence length="265" mass="30450">MLNIDYLDSLIGQNNSSKLLMAINAIGCLGIMVILKELEPNYVTLSIQYGFILLLDSQRSQYVFESQYDALMMALIGGLNAIGYFTLFAALRKIDLLVIMLVFNFKSLFVHSIKLQNNLSSILFLFGFTLNLMSNDRILAVWALVFGQVCQTGSGMIQERYKFHIQNLQLYKGVFMIMMSLFNFGFYSDKIENSFFVYLASFPVLIIFTFFQWLKYEVKIPNEMAESAIIGFQLLVLLLHHSFKILPTISCIFYFLGIFSMCIKK</sequence>
<reference evidence="2" key="1">
    <citation type="submission" date="2021-01" db="EMBL/GenBank/DDBJ databases">
        <authorList>
            <consortium name="Genoscope - CEA"/>
            <person name="William W."/>
        </authorList>
    </citation>
    <scope>NUCLEOTIDE SEQUENCE</scope>
</reference>
<evidence type="ECO:0000313" key="3">
    <source>
        <dbReference type="Proteomes" id="UP000688137"/>
    </source>
</evidence>
<keyword evidence="1" id="KW-0472">Membrane</keyword>
<feature type="transmembrane region" description="Helical" evidence="1">
    <location>
        <begin position="81"/>
        <end position="103"/>
    </location>
</feature>
<organism evidence="2 3">
    <name type="scientific">Paramecium primaurelia</name>
    <dbReference type="NCBI Taxonomy" id="5886"/>
    <lineage>
        <taxon>Eukaryota</taxon>
        <taxon>Sar</taxon>
        <taxon>Alveolata</taxon>
        <taxon>Ciliophora</taxon>
        <taxon>Intramacronucleata</taxon>
        <taxon>Oligohymenophorea</taxon>
        <taxon>Peniculida</taxon>
        <taxon>Parameciidae</taxon>
        <taxon>Paramecium</taxon>
    </lineage>
</organism>
<keyword evidence="3" id="KW-1185">Reference proteome</keyword>
<name>A0A8S1JR95_PARPR</name>
<proteinExistence type="predicted"/>
<feature type="transmembrane region" description="Helical" evidence="1">
    <location>
        <begin position="169"/>
        <end position="187"/>
    </location>
</feature>
<feature type="transmembrane region" description="Helical" evidence="1">
    <location>
        <begin position="245"/>
        <end position="263"/>
    </location>
</feature>
<feature type="transmembrane region" description="Helical" evidence="1">
    <location>
        <begin position="193"/>
        <end position="211"/>
    </location>
</feature>
<protein>
    <submittedName>
        <fullName evidence="2">Uncharacterized protein</fullName>
    </submittedName>
</protein>
<evidence type="ECO:0000313" key="2">
    <source>
        <dbReference type="EMBL" id="CAD8045044.1"/>
    </source>
</evidence>
<keyword evidence="1" id="KW-0812">Transmembrane</keyword>
<gene>
    <name evidence="2" type="ORF">PPRIM_AZ9-3.1.T0090069</name>
</gene>
<evidence type="ECO:0000256" key="1">
    <source>
        <dbReference type="SAM" id="Phobius"/>
    </source>
</evidence>
<dbReference type="AlphaFoldDB" id="A0A8S1JR95"/>
<accession>A0A8S1JR95</accession>
<dbReference type="OMA" id="TISCIFY"/>
<keyword evidence="1" id="KW-1133">Transmembrane helix</keyword>
<dbReference type="Proteomes" id="UP000688137">
    <property type="component" value="Unassembled WGS sequence"/>
</dbReference>
<dbReference type="EMBL" id="CAJJDM010000006">
    <property type="protein sequence ID" value="CAD8045044.1"/>
    <property type="molecule type" value="Genomic_DNA"/>
</dbReference>
<comment type="caution">
    <text evidence="2">The sequence shown here is derived from an EMBL/GenBank/DDBJ whole genome shotgun (WGS) entry which is preliminary data.</text>
</comment>